<keyword evidence="2" id="KW-0347">Helicase</keyword>
<dbReference type="Gene3D" id="1.10.10.10">
    <property type="entry name" value="Winged helix-like DNA-binding domain superfamily/Winged helix DNA-binding domain"/>
    <property type="match status" value="1"/>
</dbReference>
<organism evidence="2 3">
    <name type="scientific">Anoxybacillus andreesenii</name>
    <dbReference type="NCBI Taxonomy" id="1325932"/>
    <lineage>
        <taxon>Bacteria</taxon>
        <taxon>Bacillati</taxon>
        <taxon>Bacillota</taxon>
        <taxon>Bacilli</taxon>
        <taxon>Bacillales</taxon>
        <taxon>Anoxybacillaceae</taxon>
        <taxon>Anoxybacillus</taxon>
    </lineage>
</organism>
<accession>A0ABT9V8S6</accession>
<protein>
    <submittedName>
        <fullName evidence="2">ATP-dependent DNA helicase RecG</fullName>
        <ecNumber evidence="2">3.6.4.12</ecNumber>
    </submittedName>
</protein>
<dbReference type="Pfam" id="PF04326">
    <property type="entry name" value="SLFN_AlbA_2"/>
    <property type="match status" value="1"/>
</dbReference>
<dbReference type="RefSeq" id="WP_307151817.1">
    <property type="nucleotide sequence ID" value="NZ_JAUSTU010000025.1"/>
</dbReference>
<gene>
    <name evidence="2" type="ORF">J2S07_003683</name>
</gene>
<dbReference type="InterPro" id="IPR038475">
    <property type="entry name" value="RecG_C_sf"/>
</dbReference>
<dbReference type="InterPro" id="IPR036388">
    <property type="entry name" value="WH-like_DNA-bd_sf"/>
</dbReference>
<dbReference type="GO" id="GO:0016787">
    <property type="term" value="F:hydrolase activity"/>
    <property type="evidence" value="ECO:0007669"/>
    <property type="project" value="UniProtKB-KW"/>
</dbReference>
<keyword evidence="2" id="KW-0547">Nucleotide-binding</keyword>
<proteinExistence type="predicted"/>
<name>A0ABT9V8S6_9BACL</name>
<dbReference type="EC" id="3.6.4.12" evidence="2"/>
<comment type="caution">
    <text evidence="2">The sequence shown here is derived from an EMBL/GenBank/DDBJ whole genome shotgun (WGS) entry which is preliminary data.</text>
</comment>
<dbReference type="Proteomes" id="UP001231362">
    <property type="component" value="Unassembled WGS sequence"/>
</dbReference>
<dbReference type="EMBL" id="JAUSTU010000025">
    <property type="protein sequence ID" value="MDQ0157349.1"/>
    <property type="molecule type" value="Genomic_DNA"/>
</dbReference>
<evidence type="ECO:0000313" key="2">
    <source>
        <dbReference type="EMBL" id="MDQ0157349.1"/>
    </source>
</evidence>
<dbReference type="Gene3D" id="3.30.950.30">
    <property type="entry name" value="Schlafen, AAA domain"/>
    <property type="match status" value="1"/>
</dbReference>
<feature type="domain" description="Schlafen AlbA-2" evidence="1">
    <location>
        <begin position="25"/>
        <end position="145"/>
    </location>
</feature>
<dbReference type="InterPro" id="IPR007421">
    <property type="entry name" value="Schlafen_AlbA_2_dom"/>
</dbReference>
<dbReference type="Gene3D" id="3.30.565.60">
    <property type="match status" value="1"/>
</dbReference>
<dbReference type="InterPro" id="IPR038461">
    <property type="entry name" value="Schlafen_AlbA_2_dom_sf"/>
</dbReference>
<keyword evidence="2" id="KW-0378">Hydrolase</keyword>
<keyword evidence="2" id="KW-0067">ATP-binding</keyword>
<keyword evidence="3" id="KW-1185">Reference proteome</keyword>
<reference evidence="2 3" key="1">
    <citation type="submission" date="2023-07" db="EMBL/GenBank/DDBJ databases">
        <title>Genomic Encyclopedia of Type Strains, Phase IV (KMG-IV): sequencing the most valuable type-strain genomes for metagenomic binning, comparative biology and taxonomic classification.</title>
        <authorList>
            <person name="Goeker M."/>
        </authorList>
    </citation>
    <scope>NUCLEOTIDE SEQUENCE [LARGE SCALE GENOMIC DNA]</scope>
    <source>
        <strain evidence="2 3">DSM 23948</strain>
    </source>
</reference>
<dbReference type="PANTHER" id="PTHR30595:SF6">
    <property type="entry name" value="SCHLAFEN ALBA-2 DOMAIN-CONTAINING PROTEIN"/>
    <property type="match status" value="1"/>
</dbReference>
<sequence>MMKATSEIISLLNELDNNRIADDLEGQDIDFKEWIQRSFDDNIKLMIKMAVCMANGGGGSVIFGVADKKNGRNNAIKGVPANLDLYAISKRIYEKTDPHLTPHFDYIDVPYGTGKLLIMHVFPGMPPYTTTDGAATIRQGKDCIPFTGTLRRQMVSTTSEQDFTAEVIYEDWKKLFSPSAMEKIREILVEQRAPELLQQMNDEDLLVSVGALKNDYLTKGALLLVGKTDAITRLIPQYSWGYRKMVSDTDYIIKEDGNQAIPIALYELERYIASDNPLVTIQSGLIHPEFHTYPVLALREALLNAFGHRDYRMLGSVMLKQYRDKLIITNPGEFIGGITPQNILHHPSVTRNSHLMDLLDKLKFVNRSNLGVPRIYRSLLIEGKEPPVYREVGNHIELTFIASPLNDGFKNFVNAMTNRGFHLDTDHLLILQYLLRHGEIDTATAAEAIQRNQEQAREVLSKLSIEMKLIEAIGRGRGRYYTLSKEASAQLKGDMAYERQATLDDEAIKIRILSILKDRPLRNKEIRTMTGLDQKQVQRLMKSLYDEGVRVVGRGPGANYVLDKE</sequence>
<evidence type="ECO:0000259" key="1">
    <source>
        <dbReference type="Pfam" id="PF04326"/>
    </source>
</evidence>
<evidence type="ECO:0000313" key="3">
    <source>
        <dbReference type="Proteomes" id="UP001231362"/>
    </source>
</evidence>
<dbReference type="PANTHER" id="PTHR30595">
    <property type="entry name" value="GLPR-RELATED TRANSCRIPTIONAL REPRESSOR"/>
    <property type="match status" value="1"/>
</dbReference>
<dbReference type="GO" id="GO:0003678">
    <property type="term" value="F:DNA helicase activity"/>
    <property type="evidence" value="ECO:0007669"/>
    <property type="project" value="UniProtKB-EC"/>
</dbReference>
<dbReference type="Pfam" id="PF13749">
    <property type="entry name" value="HATPase_c_4"/>
    <property type="match status" value="1"/>
</dbReference>